<proteinExistence type="predicted"/>
<evidence type="ECO:0000313" key="2">
    <source>
        <dbReference type="EnsemblMetazoa" id="GAUT018531-PA"/>
    </source>
</evidence>
<keyword evidence="3" id="KW-1185">Reference proteome</keyword>
<evidence type="ECO:0000256" key="1">
    <source>
        <dbReference type="SAM" id="Phobius"/>
    </source>
</evidence>
<sequence>MCKEFNEFINTWFSICFRSLEDGALLYRSAGFECRYFGFNGYRAASVQIRQFTITATIKQMMATIVVLLIAFIVTALRGIIVFTAAVSKTPLALPGDVVMSPLLRSRVLRIIPSRKDAPLAALLSYNSRALLMSCPDKGLAIGLGALEEFVVVLPTPAPPTGTLPTALANVVPHNNFPPYERTSHLVAPPLPLLPDCRDHNCDIFPAWVEGGVTERLLLLNWFLAALTAAASNKGPGLSPLRLVFELLLLLLQSKAGETEPRELFAPKVDERSRKFLSDSSSVCNSRALVFVSIAGICGGCGDGSGRISLVCGFEESRCAGFGEICVRRGSSELPPKSLSTLLGH</sequence>
<accession>A0A1A9UWZ8</accession>
<dbReference type="AlphaFoldDB" id="A0A1A9UWZ8"/>
<feature type="transmembrane region" description="Helical" evidence="1">
    <location>
        <begin position="65"/>
        <end position="87"/>
    </location>
</feature>
<protein>
    <submittedName>
        <fullName evidence="2">Uncharacterized protein</fullName>
    </submittedName>
</protein>
<name>A0A1A9UWZ8_GLOAU</name>
<organism evidence="2 3">
    <name type="scientific">Glossina austeni</name>
    <name type="common">Savannah tsetse fly</name>
    <dbReference type="NCBI Taxonomy" id="7395"/>
    <lineage>
        <taxon>Eukaryota</taxon>
        <taxon>Metazoa</taxon>
        <taxon>Ecdysozoa</taxon>
        <taxon>Arthropoda</taxon>
        <taxon>Hexapoda</taxon>
        <taxon>Insecta</taxon>
        <taxon>Pterygota</taxon>
        <taxon>Neoptera</taxon>
        <taxon>Endopterygota</taxon>
        <taxon>Diptera</taxon>
        <taxon>Brachycera</taxon>
        <taxon>Muscomorpha</taxon>
        <taxon>Hippoboscoidea</taxon>
        <taxon>Glossinidae</taxon>
        <taxon>Glossina</taxon>
    </lineage>
</organism>
<keyword evidence="1" id="KW-0472">Membrane</keyword>
<reference evidence="2" key="1">
    <citation type="submission" date="2020-05" db="UniProtKB">
        <authorList>
            <consortium name="EnsemblMetazoa"/>
        </authorList>
    </citation>
    <scope>IDENTIFICATION</scope>
    <source>
        <strain evidence="2">TTRI</strain>
    </source>
</reference>
<keyword evidence="1" id="KW-0812">Transmembrane</keyword>
<dbReference type="EnsemblMetazoa" id="GAUT018531-RA">
    <property type="protein sequence ID" value="GAUT018531-PA"/>
    <property type="gene ID" value="GAUT018531"/>
</dbReference>
<keyword evidence="1" id="KW-1133">Transmembrane helix</keyword>
<evidence type="ECO:0000313" key="3">
    <source>
        <dbReference type="Proteomes" id="UP000078200"/>
    </source>
</evidence>
<dbReference type="Proteomes" id="UP000078200">
    <property type="component" value="Unassembled WGS sequence"/>
</dbReference>
<dbReference type="VEuPathDB" id="VectorBase:GAUT018531"/>